<feature type="transmembrane region" description="Helical" evidence="1">
    <location>
        <begin position="203"/>
        <end position="228"/>
    </location>
</feature>
<keyword evidence="1" id="KW-1133">Transmembrane helix</keyword>
<dbReference type="EMBL" id="SCFB01000015">
    <property type="protein sequence ID" value="RZI45365.1"/>
    <property type="molecule type" value="Genomic_DNA"/>
</dbReference>
<dbReference type="Proteomes" id="UP000293550">
    <property type="component" value="Unassembled WGS sequence"/>
</dbReference>
<reference evidence="2 3" key="1">
    <citation type="submission" date="2018-10" db="EMBL/GenBank/DDBJ databases">
        <title>An updated phylogeny of the Alphaproteobacteria reveals that the parasitic Rickettsiales and Holosporales have independent origins.</title>
        <authorList>
            <person name="Munoz-Gomez S.A."/>
            <person name="Hess S."/>
            <person name="Burger G."/>
            <person name="Lang B.F."/>
            <person name="Susko E."/>
            <person name="Slamovits C.H."/>
            <person name="Roger A.J."/>
        </authorList>
    </citation>
    <scope>NUCLEOTIDE SEQUENCE [LARGE SCALE GENOMIC DNA]</scope>
    <source>
        <strain evidence="2">HOLO01</strain>
    </source>
</reference>
<keyword evidence="3" id="KW-1185">Reference proteome</keyword>
<name>A0A4Q7DH48_9PROT</name>
<sequence length="315" mass="36793">MNIVYNGKVSSHLGISFKNLVLTILTLGIYRFWGKTNLRSYIWSHFEIFNYPLIYHGTASELLKAFLRVIPFYVLFIIVQNLVGWLITYLGAEQKIVIDVLFGFFYFLQFLGLIWIIEFAIYSKHQYLYSRTTWQGIRFSLKGARTAYANLAFSLFIKSIITLGFKDHIYFIKKSQFMYENTSWGDVPLNFTGNSQDLKRMNYLTLLLAIPTFFMSRLYFAIYCIRYAANHLSMQNVRLKANYTVFQLLRYMLANLLITIFSLGMALPYVSYRNLKFMQKYYDLEGDQADLSAKQSTDETSGRDGLAALFDIADF</sequence>
<dbReference type="Pfam" id="PF05987">
    <property type="entry name" value="DUF898"/>
    <property type="match status" value="1"/>
</dbReference>
<keyword evidence="1" id="KW-0812">Transmembrane</keyword>
<accession>A0A4Q7DH48</accession>
<evidence type="ECO:0000313" key="2">
    <source>
        <dbReference type="EMBL" id="RZI45365.1"/>
    </source>
</evidence>
<gene>
    <name evidence="2" type="ORF">EQU50_07505</name>
</gene>
<dbReference type="OrthoDB" id="7462354at2"/>
<feature type="transmembrane region" description="Helical" evidence="1">
    <location>
        <begin position="70"/>
        <end position="92"/>
    </location>
</feature>
<evidence type="ECO:0000256" key="1">
    <source>
        <dbReference type="SAM" id="Phobius"/>
    </source>
</evidence>
<evidence type="ECO:0000313" key="3">
    <source>
        <dbReference type="Proteomes" id="UP000293550"/>
    </source>
</evidence>
<feature type="transmembrane region" description="Helical" evidence="1">
    <location>
        <begin position="248"/>
        <end position="270"/>
    </location>
</feature>
<dbReference type="InterPro" id="IPR010295">
    <property type="entry name" value="DUF898"/>
</dbReference>
<organism evidence="2 3">
    <name type="scientific">Candidatus Finniella inopinata</name>
    <dbReference type="NCBI Taxonomy" id="1696036"/>
    <lineage>
        <taxon>Bacteria</taxon>
        <taxon>Pseudomonadati</taxon>
        <taxon>Pseudomonadota</taxon>
        <taxon>Alphaproteobacteria</taxon>
        <taxon>Holosporales</taxon>
        <taxon>Candidatus Paracaedibacteraceae</taxon>
        <taxon>Candidatus Finniella</taxon>
    </lineage>
</organism>
<feature type="transmembrane region" description="Helical" evidence="1">
    <location>
        <begin position="104"/>
        <end position="122"/>
    </location>
</feature>
<comment type="caution">
    <text evidence="2">The sequence shown here is derived from an EMBL/GenBank/DDBJ whole genome shotgun (WGS) entry which is preliminary data.</text>
</comment>
<proteinExistence type="predicted"/>
<feature type="transmembrane region" description="Helical" evidence="1">
    <location>
        <begin position="12"/>
        <end position="33"/>
    </location>
</feature>
<keyword evidence="1" id="KW-0472">Membrane</keyword>
<dbReference type="RefSeq" id="WP_130154505.1">
    <property type="nucleotide sequence ID" value="NZ_SCFB01000015.1"/>
</dbReference>
<feature type="transmembrane region" description="Helical" evidence="1">
    <location>
        <begin position="147"/>
        <end position="165"/>
    </location>
</feature>
<dbReference type="AlphaFoldDB" id="A0A4Q7DH48"/>
<protein>
    <submittedName>
        <fullName evidence="2">DUF898 family protein</fullName>
    </submittedName>
</protein>